<dbReference type="SUPFAM" id="SSF56672">
    <property type="entry name" value="DNA/RNA polymerases"/>
    <property type="match status" value="1"/>
</dbReference>
<dbReference type="CDD" id="cd01650">
    <property type="entry name" value="RT_nLTR_like"/>
    <property type="match status" value="1"/>
</dbReference>
<keyword evidence="3" id="KW-1185">Reference proteome</keyword>
<dbReference type="PROSITE" id="PS50878">
    <property type="entry name" value="RT_POL"/>
    <property type="match status" value="1"/>
</dbReference>
<dbReference type="Proteomes" id="UP001459277">
    <property type="component" value="Unassembled WGS sequence"/>
</dbReference>
<name>A0AAW2CSJ1_9ROSI</name>
<sequence length="962" mass="109837">MWLQDRGCTDTVNCAWGPSIVGATMPVVAEKVNACGVKLTEWSKNSFGSVKKMLEEKKKLLTRAELAAANGGDQLLVKSLQMEINVILDKENQMWQQRSRALFLKCGDRNTAYFHSKASQRFRRNRILGLRNPQNIWCTEESQIKNIAVEFYQSLFSSSSPSEFSEILEKIQPTITDSMNSMLLRDFNREEVKKAISQMKAITAPGPDGMPPLFYQSFWNTVGDDVYSAVLDCLQNCKIPKDINLTHIALIPKVKSPERISEFRPISLCSVIYKIVSKVLANRLKGILPSVVSENQSAFQAGRVITDNILMAFETLHYMKHHQSGKSGFMAVKLDMSKAYDRVEWKYLELIMKGMGFADKWVDLIMEWISTISYSILINGEPSTIIHPSRGIRQGDLLSPYLFLFCTEGLHSLLQHSANAGQIRGVSICKNGPRLTHLFFADDSLLFSRSSIPECLKIQQILDCYERASGQQLNKSKTSLFFSKSTTSEAIVQITNLLGVQEVKQYEKYLGLPTLVGRNKKASLRFIKERVWAKLQGWKEQLLSQAGREVLLKAVVQANPTFAMSCFKLPITLCNDIEQLIRKFWWGHRGNQRKIHWSKWSTLYRPKDQGGMGFKELQKFNDAMLAKQVWRLLENKSSLFHKFFKEKFFPKGNIFDAKEDKGSFAWKSILKGREIIKKGAQWRVGTGENILIYNDNWLPDPQYPKIQSPLTFYGWDAKVSILIDEERRCWIEEAIDNNFLAHEAKLIKAIPLSHNTVEDMLCWRGNVDGMYSVKAGYKLLVDDEMSSSVGAYTGSLPKSTWKGLWKLRTPNRIKNLLWRANSNALPTRANLVKRKVLSAPTCQACGAEQESTLHALWSCPKLKEVWAVHFSSLLRESTECSSFSDVFRLCFEKFLPSDLFAMLAYLIWYRRNKQRLGEVVADLKLLNSMAKDAIHEFQHAYTPPLQPLPTKSNTKWLPPPKD</sequence>
<dbReference type="Pfam" id="PF13966">
    <property type="entry name" value="zf-RVT"/>
    <property type="match status" value="1"/>
</dbReference>
<dbReference type="PANTHER" id="PTHR33116:SF86">
    <property type="entry name" value="REVERSE TRANSCRIPTASE DOMAIN-CONTAINING PROTEIN"/>
    <property type="match status" value="1"/>
</dbReference>
<reference evidence="2 3" key="1">
    <citation type="submission" date="2024-01" db="EMBL/GenBank/DDBJ databases">
        <title>A telomere-to-telomere, gap-free genome of sweet tea (Lithocarpus litseifolius).</title>
        <authorList>
            <person name="Zhou J."/>
        </authorList>
    </citation>
    <scope>NUCLEOTIDE SEQUENCE [LARGE SCALE GENOMIC DNA]</scope>
    <source>
        <strain evidence="2">Zhou-2022a</strain>
        <tissue evidence="2">Leaf</tissue>
    </source>
</reference>
<dbReference type="InterPro" id="IPR026960">
    <property type="entry name" value="RVT-Znf"/>
</dbReference>
<protein>
    <recommendedName>
        <fullName evidence="1">Reverse transcriptase domain-containing protein</fullName>
    </recommendedName>
</protein>
<evidence type="ECO:0000313" key="2">
    <source>
        <dbReference type="EMBL" id="KAL0000444.1"/>
    </source>
</evidence>
<dbReference type="AlphaFoldDB" id="A0AAW2CSJ1"/>
<dbReference type="Pfam" id="PF00078">
    <property type="entry name" value="RVT_1"/>
    <property type="match status" value="1"/>
</dbReference>
<evidence type="ECO:0000313" key="3">
    <source>
        <dbReference type="Proteomes" id="UP001459277"/>
    </source>
</evidence>
<organism evidence="2 3">
    <name type="scientific">Lithocarpus litseifolius</name>
    <dbReference type="NCBI Taxonomy" id="425828"/>
    <lineage>
        <taxon>Eukaryota</taxon>
        <taxon>Viridiplantae</taxon>
        <taxon>Streptophyta</taxon>
        <taxon>Embryophyta</taxon>
        <taxon>Tracheophyta</taxon>
        <taxon>Spermatophyta</taxon>
        <taxon>Magnoliopsida</taxon>
        <taxon>eudicotyledons</taxon>
        <taxon>Gunneridae</taxon>
        <taxon>Pentapetalae</taxon>
        <taxon>rosids</taxon>
        <taxon>fabids</taxon>
        <taxon>Fagales</taxon>
        <taxon>Fagaceae</taxon>
        <taxon>Lithocarpus</taxon>
    </lineage>
</organism>
<dbReference type="InterPro" id="IPR000477">
    <property type="entry name" value="RT_dom"/>
</dbReference>
<dbReference type="PANTHER" id="PTHR33116">
    <property type="entry name" value="REVERSE TRANSCRIPTASE ZINC-BINDING DOMAIN-CONTAINING PROTEIN-RELATED-RELATED"/>
    <property type="match status" value="1"/>
</dbReference>
<proteinExistence type="predicted"/>
<accession>A0AAW2CSJ1</accession>
<comment type="caution">
    <text evidence="2">The sequence shown here is derived from an EMBL/GenBank/DDBJ whole genome shotgun (WGS) entry which is preliminary data.</text>
</comment>
<feature type="domain" description="Reverse transcriptase" evidence="1">
    <location>
        <begin position="232"/>
        <end position="514"/>
    </location>
</feature>
<dbReference type="EMBL" id="JAZDWU010000005">
    <property type="protein sequence ID" value="KAL0000444.1"/>
    <property type="molecule type" value="Genomic_DNA"/>
</dbReference>
<gene>
    <name evidence="2" type="ORF">SO802_014225</name>
</gene>
<dbReference type="InterPro" id="IPR043502">
    <property type="entry name" value="DNA/RNA_pol_sf"/>
</dbReference>
<evidence type="ECO:0000259" key="1">
    <source>
        <dbReference type="PROSITE" id="PS50878"/>
    </source>
</evidence>